<dbReference type="HOGENOM" id="CLU_1553064_0_0_11"/>
<dbReference type="KEGG" id="fri:FraEuI1c_0262"/>
<dbReference type="InParanoid" id="E3J657"/>
<gene>
    <name evidence="1" type="ordered locus">FraEuI1c_0262</name>
</gene>
<dbReference type="STRING" id="298654.FraEuI1c_0262"/>
<name>E3J657_PSEI1</name>
<evidence type="ECO:0000313" key="1">
    <source>
        <dbReference type="EMBL" id="ADP78348.1"/>
    </source>
</evidence>
<evidence type="ECO:0000313" key="2">
    <source>
        <dbReference type="Proteomes" id="UP000002484"/>
    </source>
</evidence>
<organism evidence="1 2">
    <name type="scientific">Pseudofrankia inefficax (strain DSM 45817 / CECT 9037 / DDB 130130 / EuI1c)</name>
    <name type="common">Frankia inefficax</name>
    <dbReference type="NCBI Taxonomy" id="298654"/>
    <lineage>
        <taxon>Bacteria</taxon>
        <taxon>Bacillati</taxon>
        <taxon>Actinomycetota</taxon>
        <taxon>Actinomycetes</taxon>
        <taxon>Frankiales</taxon>
        <taxon>Frankiaceae</taxon>
        <taxon>Pseudofrankia</taxon>
    </lineage>
</organism>
<dbReference type="EMBL" id="CP002299">
    <property type="protein sequence ID" value="ADP78348.1"/>
    <property type="molecule type" value="Genomic_DNA"/>
</dbReference>
<protein>
    <submittedName>
        <fullName evidence="1">Uncharacterized protein</fullName>
    </submittedName>
</protein>
<proteinExistence type="predicted"/>
<keyword evidence="2" id="KW-1185">Reference proteome</keyword>
<accession>E3J657</accession>
<dbReference type="AlphaFoldDB" id="E3J657"/>
<dbReference type="Proteomes" id="UP000002484">
    <property type="component" value="Chromosome"/>
</dbReference>
<reference evidence="1 2" key="1">
    <citation type="submission" date="2010-10" db="EMBL/GenBank/DDBJ databases">
        <title>Complete sequence of Frankia sp. EuI1c.</title>
        <authorList>
            <consortium name="US DOE Joint Genome Institute"/>
            <person name="Lucas S."/>
            <person name="Copeland A."/>
            <person name="Lapidus A."/>
            <person name="Cheng J.-F."/>
            <person name="Bruce D."/>
            <person name="Goodwin L."/>
            <person name="Pitluck S."/>
            <person name="Chertkov O."/>
            <person name="Detter J.C."/>
            <person name="Han C."/>
            <person name="Tapia R."/>
            <person name="Land M."/>
            <person name="Hauser L."/>
            <person name="Jeffries C."/>
            <person name="Kyrpides N."/>
            <person name="Ivanova N."/>
            <person name="Mikhailova N."/>
            <person name="Beauchemin N."/>
            <person name="Sen A."/>
            <person name="Sur S.A."/>
            <person name="Gtari M."/>
            <person name="Wall L."/>
            <person name="Tisa L."/>
            <person name="Woyke T."/>
        </authorList>
    </citation>
    <scope>NUCLEOTIDE SEQUENCE [LARGE SCALE GENOMIC DNA]</scope>
    <source>
        <strain evidence="2">DSM 45817 / CECT 9037 / EuI1c</strain>
    </source>
</reference>
<sequence>MATEGFPGGVDSVKSWLADLFGEEPGRSLWTVLDGPLRLALAQGWILGTSGSRADDLAEELAAADSSHRRFPAMLAALADHWRRVYADLRDGAGVVNLNLLAGADMEAVVLTGQEYGDQVVRQVVGHVFITRLDGDGWHIAALSRKLPIPGWPPTEQEISGLEVTSRPLGHA</sequence>